<sequence length="178" mass="19912">MPGRTILFHDLGAGHVGRHQVRCELDSTERKIQRLRQRADHQRLCQTRHAFQQNVAAAEQTNQNLVNDFFLADNNLAQLFYHSPASVMKQVEVRFANGSGIRFRCIHPGCLSQVLFVQRSRGNDHAANRTSTSYQGSPPDSARVDRSIVPESVVTRDDRGVSSVLDDRIRADGPATPP</sequence>
<feature type="compositionally biased region" description="Polar residues" evidence="2">
    <location>
        <begin position="128"/>
        <end position="138"/>
    </location>
</feature>
<gene>
    <name evidence="3" type="ORF">RBWH47_00627</name>
</gene>
<dbReference type="AlphaFoldDB" id="F2APH1"/>
<reference evidence="3 4" key="1">
    <citation type="journal article" date="2013" name="Mar. Genomics">
        <title>Expression of sulfatases in Rhodopirellula baltica and the diversity of sulfatases in the genus Rhodopirellula.</title>
        <authorList>
            <person name="Wegner C.E."/>
            <person name="Richter-Heitmann T."/>
            <person name="Klindworth A."/>
            <person name="Klockow C."/>
            <person name="Richter M."/>
            <person name="Achstetter T."/>
            <person name="Glockner F.O."/>
            <person name="Harder J."/>
        </authorList>
    </citation>
    <scope>NUCLEOTIDE SEQUENCE [LARGE SCALE GENOMIC DNA]</scope>
    <source>
        <strain evidence="3 4">WH47</strain>
    </source>
</reference>
<keyword evidence="1" id="KW-0175">Coiled coil</keyword>
<name>F2APH1_RHOBT</name>
<feature type="coiled-coil region" evidence="1">
    <location>
        <begin position="18"/>
        <end position="68"/>
    </location>
</feature>
<feature type="compositionally biased region" description="Basic and acidic residues" evidence="2">
    <location>
        <begin position="142"/>
        <end position="171"/>
    </location>
</feature>
<feature type="region of interest" description="Disordered" evidence="2">
    <location>
        <begin position="125"/>
        <end position="178"/>
    </location>
</feature>
<dbReference type="EMBL" id="AFAR01000088">
    <property type="protein sequence ID" value="EGF28443.1"/>
    <property type="molecule type" value="Genomic_DNA"/>
</dbReference>
<organism evidence="3 4">
    <name type="scientific">Rhodopirellula baltica WH47</name>
    <dbReference type="NCBI Taxonomy" id="991778"/>
    <lineage>
        <taxon>Bacteria</taxon>
        <taxon>Pseudomonadati</taxon>
        <taxon>Planctomycetota</taxon>
        <taxon>Planctomycetia</taxon>
        <taxon>Pirellulales</taxon>
        <taxon>Pirellulaceae</taxon>
        <taxon>Rhodopirellula</taxon>
    </lineage>
</organism>
<accession>F2APH1</accession>
<comment type="caution">
    <text evidence="3">The sequence shown here is derived from an EMBL/GenBank/DDBJ whole genome shotgun (WGS) entry which is preliminary data.</text>
</comment>
<dbReference type="Proteomes" id="UP000006222">
    <property type="component" value="Unassembled WGS sequence"/>
</dbReference>
<proteinExistence type="predicted"/>
<protein>
    <submittedName>
        <fullName evidence="3">Uncharacterized protein</fullName>
    </submittedName>
</protein>
<evidence type="ECO:0000256" key="1">
    <source>
        <dbReference type="SAM" id="Coils"/>
    </source>
</evidence>
<evidence type="ECO:0000256" key="2">
    <source>
        <dbReference type="SAM" id="MobiDB-lite"/>
    </source>
</evidence>
<evidence type="ECO:0000313" key="4">
    <source>
        <dbReference type="Proteomes" id="UP000006222"/>
    </source>
</evidence>
<evidence type="ECO:0000313" key="3">
    <source>
        <dbReference type="EMBL" id="EGF28443.1"/>
    </source>
</evidence>